<dbReference type="Gene3D" id="3.90.25.10">
    <property type="entry name" value="UDP-galactose 4-epimerase, domain 1"/>
    <property type="match status" value="1"/>
</dbReference>
<dbReference type="PANTHER" id="PTHR43000">
    <property type="entry name" value="DTDP-D-GLUCOSE 4,6-DEHYDRATASE-RELATED"/>
    <property type="match status" value="1"/>
</dbReference>
<dbReference type="SUPFAM" id="SSF51735">
    <property type="entry name" value="NAD(P)-binding Rossmann-fold domains"/>
    <property type="match status" value="1"/>
</dbReference>
<sequence length="356" mass="39247">MDVSSKKFWHGKRVLLTGHSGFKGAWLALQLYRLGAKVVGIGLPPIDAPSLFNLVDVLGRTDSHFVDIRDADAISAIVKKAQPEIVFHMAAQALVRRSYRDPLDTFSTNVMGTASVLDALRGIDSVKVVVAVTTDKVYKNLERIQPYREIDELGGYDPYSASKAASELIISSYRDSYLAEKGIAIASARAGNVIGGGDWSEDRLIPDAIRAWDANIPLEVRRPDAVRPWQHVLEPINAYLVLAEKLYSNPSLAGAYNFGPQSQDVATVRSVVKLANKIYGHGSVLWGDAYDSHHEAGLLCLDVSKAKKLLGVTPYWSLTVSVERTMKWYQQFRDGKSAIELCEADIQEFFSSMSSQ</sequence>
<protein>
    <submittedName>
        <fullName evidence="2">CDP-glucose 4,6-dehydratase</fullName>
    </submittedName>
</protein>
<dbReference type="AlphaFoldDB" id="A0A6M9PW16"/>
<keyword evidence="3" id="KW-1185">Reference proteome</keyword>
<gene>
    <name evidence="2" type="primary">rfbG</name>
    <name evidence="2" type="ORF">DCO17_01630</name>
</gene>
<reference evidence="2 3" key="1">
    <citation type="submission" date="2018-04" db="EMBL/GenBank/DDBJ databases">
        <title>Polynucleobacter sp. UH21B genome.</title>
        <authorList>
            <person name="Hahn M.W."/>
        </authorList>
    </citation>
    <scope>NUCLEOTIDE SEQUENCE [LARGE SCALE GENOMIC DNA]</scope>
    <source>
        <strain evidence="2 3">MWH-UH21B</strain>
    </source>
</reference>
<dbReference type="NCBIfam" id="TIGR02622">
    <property type="entry name" value="CDP_4_6_dhtase"/>
    <property type="match status" value="1"/>
</dbReference>
<dbReference type="InterPro" id="IPR016040">
    <property type="entry name" value="NAD(P)-bd_dom"/>
</dbReference>
<dbReference type="InterPro" id="IPR013445">
    <property type="entry name" value="CDP_4_6_deHydtase"/>
</dbReference>
<dbReference type="InterPro" id="IPR036291">
    <property type="entry name" value="NAD(P)-bd_dom_sf"/>
</dbReference>
<dbReference type="Pfam" id="PF16363">
    <property type="entry name" value="GDP_Man_Dehyd"/>
    <property type="match status" value="1"/>
</dbReference>
<dbReference type="RefSeq" id="WP_173955086.1">
    <property type="nucleotide sequence ID" value="NZ_CP028942.1"/>
</dbReference>
<evidence type="ECO:0000313" key="2">
    <source>
        <dbReference type="EMBL" id="QKM64042.1"/>
    </source>
</evidence>
<name>A0A6M9PW16_9BURK</name>
<organism evidence="2 3">
    <name type="scientific">Polynucleobacter tropicus</name>
    <dbReference type="NCBI Taxonomy" id="1743174"/>
    <lineage>
        <taxon>Bacteria</taxon>
        <taxon>Pseudomonadati</taxon>
        <taxon>Pseudomonadota</taxon>
        <taxon>Betaproteobacteria</taxon>
        <taxon>Burkholderiales</taxon>
        <taxon>Burkholderiaceae</taxon>
        <taxon>Polynucleobacter</taxon>
    </lineage>
</organism>
<proteinExistence type="predicted"/>
<dbReference type="KEGG" id="ptrp:DCO17_01630"/>
<dbReference type="EMBL" id="CP028942">
    <property type="protein sequence ID" value="QKM64042.1"/>
    <property type="molecule type" value="Genomic_DNA"/>
</dbReference>
<dbReference type="Proteomes" id="UP000503312">
    <property type="component" value="Chromosome"/>
</dbReference>
<accession>A0A6M9PW16</accession>
<evidence type="ECO:0000259" key="1">
    <source>
        <dbReference type="Pfam" id="PF16363"/>
    </source>
</evidence>
<evidence type="ECO:0000313" key="3">
    <source>
        <dbReference type="Proteomes" id="UP000503312"/>
    </source>
</evidence>
<feature type="domain" description="NAD(P)-binding" evidence="1">
    <location>
        <begin position="15"/>
        <end position="323"/>
    </location>
</feature>
<dbReference type="Gene3D" id="3.40.50.720">
    <property type="entry name" value="NAD(P)-binding Rossmann-like Domain"/>
    <property type="match status" value="1"/>
</dbReference>